<evidence type="ECO:0000313" key="6">
    <source>
        <dbReference type="Proteomes" id="UP000504603"/>
    </source>
</evidence>
<name>A0A6J1DVX1_MOMCH</name>
<evidence type="ECO:0000256" key="2">
    <source>
        <dbReference type="ARBA" id="ARBA00023242"/>
    </source>
</evidence>
<dbReference type="GO" id="GO:0005634">
    <property type="term" value="C:nucleus"/>
    <property type="evidence" value="ECO:0007669"/>
    <property type="project" value="UniProtKB-SubCell"/>
</dbReference>
<dbReference type="InterPro" id="IPR010402">
    <property type="entry name" value="CCT_domain"/>
</dbReference>
<dbReference type="PANTHER" id="PTHR31319:SF110">
    <property type="entry name" value="CCT MOTIF FAMILY PROTEIN"/>
    <property type="match status" value="1"/>
</dbReference>
<reference evidence="7" key="1">
    <citation type="submission" date="2025-08" db="UniProtKB">
        <authorList>
            <consortium name="RefSeq"/>
        </authorList>
    </citation>
    <scope>IDENTIFICATION</scope>
    <source>
        <strain evidence="7">OHB3-1</strain>
    </source>
</reference>
<comment type="subcellular location">
    <subcellularLocation>
        <location evidence="1 3">Nucleus</location>
    </subcellularLocation>
</comment>
<feature type="compositionally biased region" description="Low complexity" evidence="4">
    <location>
        <begin position="66"/>
        <end position="83"/>
    </location>
</feature>
<feature type="region of interest" description="Disordered" evidence="4">
    <location>
        <begin position="66"/>
        <end position="89"/>
    </location>
</feature>
<proteinExistence type="predicted"/>
<dbReference type="OrthoDB" id="153872at2759"/>
<dbReference type="Proteomes" id="UP000504603">
    <property type="component" value="Unplaced"/>
</dbReference>
<dbReference type="GO" id="GO:0003700">
    <property type="term" value="F:DNA-binding transcription factor activity"/>
    <property type="evidence" value="ECO:0007669"/>
    <property type="project" value="TreeGrafter"/>
</dbReference>
<dbReference type="PROSITE" id="PS51017">
    <property type="entry name" value="CCT"/>
    <property type="match status" value="1"/>
</dbReference>
<evidence type="ECO:0000256" key="3">
    <source>
        <dbReference type="PROSITE-ProRule" id="PRU00357"/>
    </source>
</evidence>
<keyword evidence="6" id="KW-1185">Reference proteome</keyword>
<evidence type="ECO:0000313" key="7">
    <source>
        <dbReference type="RefSeq" id="XP_022156746.1"/>
    </source>
</evidence>
<feature type="domain" description="CCT" evidence="5">
    <location>
        <begin position="146"/>
        <end position="188"/>
    </location>
</feature>
<dbReference type="KEGG" id="mcha:111023585"/>
<dbReference type="InterPro" id="IPR045281">
    <property type="entry name" value="CONSTANS-like"/>
</dbReference>
<keyword evidence="2 3" id="KW-0539">Nucleus</keyword>
<accession>A0A6J1DVX1</accession>
<dbReference type="Pfam" id="PF06203">
    <property type="entry name" value="CCT"/>
    <property type="match status" value="1"/>
</dbReference>
<dbReference type="GeneID" id="111023585"/>
<dbReference type="RefSeq" id="XP_022156746.1">
    <property type="nucleotide sequence ID" value="XM_022301054.1"/>
</dbReference>
<dbReference type="GO" id="GO:0009909">
    <property type="term" value="P:regulation of flower development"/>
    <property type="evidence" value="ECO:0007669"/>
    <property type="project" value="InterPro"/>
</dbReference>
<evidence type="ECO:0000256" key="4">
    <source>
        <dbReference type="SAM" id="MobiDB-lite"/>
    </source>
</evidence>
<organism evidence="6 7">
    <name type="scientific">Momordica charantia</name>
    <name type="common">Bitter gourd</name>
    <name type="synonym">Balsam pear</name>
    <dbReference type="NCBI Taxonomy" id="3673"/>
    <lineage>
        <taxon>Eukaryota</taxon>
        <taxon>Viridiplantae</taxon>
        <taxon>Streptophyta</taxon>
        <taxon>Embryophyta</taxon>
        <taxon>Tracheophyta</taxon>
        <taxon>Spermatophyta</taxon>
        <taxon>Magnoliopsida</taxon>
        <taxon>eudicotyledons</taxon>
        <taxon>Gunneridae</taxon>
        <taxon>Pentapetalae</taxon>
        <taxon>rosids</taxon>
        <taxon>fabids</taxon>
        <taxon>Cucurbitales</taxon>
        <taxon>Cucurbitaceae</taxon>
        <taxon>Momordiceae</taxon>
        <taxon>Momordica</taxon>
    </lineage>
</organism>
<dbReference type="PANTHER" id="PTHR31319">
    <property type="entry name" value="ZINC FINGER PROTEIN CONSTANS-LIKE 4"/>
    <property type="match status" value="1"/>
</dbReference>
<evidence type="ECO:0000259" key="5">
    <source>
        <dbReference type="PROSITE" id="PS51017"/>
    </source>
</evidence>
<protein>
    <submittedName>
        <fullName evidence="7">Uncharacterized protein LOC111023585</fullName>
    </submittedName>
</protein>
<sequence length="228" mass="25243">MHGLSAAALCHLHSPDIAISPLPPFPSLPNFSLSHYSPSPLSAYCQLLRCQLDSVPESEGLLNSEVSYSGSSGPCSSNGSPTSQPGLIQRSLSSHGLDLQLSALGPVRRVHSAGDLQGRAERGWSSESSLIIEGMAKACRYSPEEKRERIERYKTKRNQRNFNKKIKYECRKTLADSRRRIRGRFARNEETEHKNFTTSPVESWSYATGEDDGSWISFLDSCSVNLVP</sequence>
<evidence type="ECO:0000256" key="1">
    <source>
        <dbReference type="ARBA" id="ARBA00004123"/>
    </source>
</evidence>
<dbReference type="AlphaFoldDB" id="A0A6J1DVX1"/>
<gene>
    <name evidence="7" type="primary">LOC111023585</name>
</gene>